<dbReference type="EMBL" id="ML993587">
    <property type="protein sequence ID" value="KAF2169597.1"/>
    <property type="molecule type" value="Genomic_DNA"/>
</dbReference>
<sequence length="511" mass="56517">MADARDYRVDWNVGFNIGNQPHMVKFVVEDGQFIHHMELSMLHRRSHRFKQHVAGGIMLPHRLVLHMPPVSSTTFLTYLRWVYRREVGCKDSGTTPSFARELHRLIKLYQFAEELRDLDAKDAATNSIMTAYIDSVSRGEGTIPSYVLLQRLCAGYNFNEAYRPGAISTWAKAERDRLDTSTLELLLGGLCFFEGKPPPHRGPTFTGPSKPFLFRMLASVTENPRLVGPGGFRHVSVCKYHCHPPDYPCPHKKSAEEMKEEEEHDALPTQGEDQSQPNVREEQGNGNDRSTSQQIQGDDGPLVQQDQDIDAFTRQQGQSGGGFDIQQYPSIDGPLVQQGQNSAGPMIQQDPGNNAATISHAESNHHAAAWASDGHDLFHHVQSHGVALRLLLQGNHDSQVQESHRNVSAIPLEMDKDDHAAASGPKKPRPVQEHIQSHGTAPEQQPQSNGGTLGQQGQSDDSAIATGTDNSNYAAAFEGIDYVPPDGWDRTVPDVDVDLEEFMFGSDGPDA</sequence>
<evidence type="ECO:0000313" key="2">
    <source>
        <dbReference type="EMBL" id="KAF2169597.1"/>
    </source>
</evidence>
<keyword evidence="3" id="KW-1185">Reference proteome</keyword>
<dbReference type="Proteomes" id="UP000799537">
    <property type="component" value="Unassembled WGS sequence"/>
</dbReference>
<name>A0A6A6CQM4_ZASCE</name>
<feature type="region of interest" description="Disordered" evidence="1">
    <location>
        <begin position="253"/>
        <end position="354"/>
    </location>
</feature>
<evidence type="ECO:0000256" key="1">
    <source>
        <dbReference type="SAM" id="MobiDB-lite"/>
    </source>
</evidence>
<gene>
    <name evidence="2" type="ORF">M409DRAFT_20010</name>
</gene>
<dbReference type="AlphaFoldDB" id="A0A6A6CQM4"/>
<dbReference type="GeneID" id="54558459"/>
<feature type="compositionally biased region" description="Polar residues" evidence="1">
    <location>
        <begin position="437"/>
        <end position="470"/>
    </location>
</feature>
<dbReference type="RefSeq" id="XP_033670486.1">
    <property type="nucleotide sequence ID" value="XM_033805187.1"/>
</dbReference>
<accession>A0A6A6CQM4</accession>
<feature type="region of interest" description="Disordered" evidence="1">
    <location>
        <begin position="418"/>
        <end position="470"/>
    </location>
</feature>
<proteinExistence type="predicted"/>
<organism evidence="2 3">
    <name type="scientific">Zasmidium cellare ATCC 36951</name>
    <dbReference type="NCBI Taxonomy" id="1080233"/>
    <lineage>
        <taxon>Eukaryota</taxon>
        <taxon>Fungi</taxon>
        <taxon>Dikarya</taxon>
        <taxon>Ascomycota</taxon>
        <taxon>Pezizomycotina</taxon>
        <taxon>Dothideomycetes</taxon>
        <taxon>Dothideomycetidae</taxon>
        <taxon>Mycosphaerellales</taxon>
        <taxon>Mycosphaerellaceae</taxon>
        <taxon>Zasmidium</taxon>
    </lineage>
</organism>
<feature type="compositionally biased region" description="Polar residues" evidence="1">
    <location>
        <begin position="271"/>
        <end position="296"/>
    </location>
</feature>
<protein>
    <submittedName>
        <fullName evidence="2">Uncharacterized protein</fullName>
    </submittedName>
</protein>
<evidence type="ECO:0000313" key="3">
    <source>
        <dbReference type="Proteomes" id="UP000799537"/>
    </source>
</evidence>
<reference evidence="2" key="1">
    <citation type="journal article" date="2020" name="Stud. Mycol.">
        <title>101 Dothideomycetes genomes: a test case for predicting lifestyles and emergence of pathogens.</title>
        <authorList>
            <person name="Haridas S."/>
            <person name="Albert R."/>
            <person name="Binder M."/>
            <person name="Bloem J."/>
            <person name="Labutti K."/>
            <person name="Salamov A."/>
            <person name="Andreopoulos B."/>
            <person name="Baker S."/>
            <person name="Barry K."/>
            <person name="Bills G."/>
            <person name="Bluhm B."/>
            <person name="Cannon C."/>
            <person name="Castanera R."/>
            <person name="Culley D."/>
            <person name="Daum C."/>
            <person name="Ezra D."/>
            <person name="Gonzalez J."/>
            <person name="Henrissat B."/>
            <person name="Kuo A."/>
            <person name="Liang C."/>
            <person name="Lipzen A."/>
            <person name="Lutzoni F."/>
            <person name="Magnuson J."/>
            <person name="Mondo S."/>
            <person name="Nolan M."/>
            <person name="Ohm R."/>
            <person name="Pangilinan J."/>
            <person name="Park H.-J."/>
            <person name="Ramirez L."/>
            <person name="Alfaro M."/>
            <person name="Sun H."/>
            <person name="Tritt A."/>
            <person name="Yoshinaga Y."/>
            <person name="Zwiers L.-H."/>
            <person name="Turgeon B."/>
            <person name="Goodwin S."/>
            <person name="Spatafora J."/>
            <person name="Crous P."/>
            <person name="Grigoriev I."/>
        </authorList>
    </citation>
    <scope>NUCLEOTIDE SEQUENCE</scope>
    <source>
        <strain evidence="2">ATCC 36951</strain>
    </source>
</reference>